<gene>
    <name evidence="2" type="ORF">D1224_08600</name>
</gene>
<accession>A0A399QYT7</accession>
<dbReference type="GO" id="GO:0004222">
    <property type="term" value="F:metalloendopeptidase activity"/>
    <property type="evidence" value="ECO:0007669"/>
    <property type="project" value="TreeGrafter"/>
</dbReference>
<sequence length="229" mass="25148">MSVKINFPATLRDLRARYDRWLAAPPKVHQPMHGLHDEGTLALDKAGLAARCWVDLPIDWIPEHGAVLHGGYGEDRAIYDTPIFNCPGEEPRTLHLGLDIFAAAGAPVFAPLDGQVHSLQRNDNAKDYGPTLILQHEAEVDLIFYTLYGHLDPDLLDTLQPGGRVKRGQEIARLGDSSVNGGWAPHLHFQVMLDMLGKRGDFPGVCSKSEAGEWLQLCPDPRALIGLAV</sequence>
<dbReference type="EMBL" id="QWGB01000005">
    <property type="protein sequence ID" value="RIJ24286.1"/>
    <property type="molecule type" value="Genomic_DNA"/>
</dbReference>
<reference evidence="2 3" key="1">
    <citation type="submission" date="2018-08" db="EMBL/GenBank/DDBJ databases">
        <title>Henriciella mobilis sp. nov., isolated from seawater.</title>
        <authorList>
            <person name="Cheng H."/>
            <person name="Wu Y.-H."/>
            <person name="Xu X.-W."/>
            <person name="Guo L.-L."/>
        </authorList>
    </citation>
    <scope>NUCLEOTIDE SEQUENCE [LARGE SCALE GENOMIC DNA]</scope>
    <source>
        <strain evidence="2 3">CCUG66934</strain>
    </source>
</reference>
<dbReference type="CDD" id="cd12797">
    <property type="entry name" value="M23_peptidase"/>
    <property type="match status" value="1"/>
</dbReference>
<dbReference type="PANTHER" id="PTHR21666:SF285">
    <property type="entry name" value="M23 FAMILY METALLOPEPTIDASE"/>
    <property type="match status" value="1"/>
</dbReference>
<evidence type="ECO:0000313" key="3">
    <source>
        <dbReference type="Proteomes" id="UP000265431"/>
    </source>
</evidence>
<dbReference type="PANTHER" id="PTHR21666">
    <property type="entry name" value="PEPTIDASE-RELATED"/>
    <property type="match status" value="1"/>
</dbReference>
<protein>
    <submittedName>
        <fullName evidence="2">Peptidase M23</fullName>
    </submittedName>
</protein>
<dbReference type="SUPFAM" id="SSF51261">
    <property type="entry name" value="Duplicated hybrid motif"/>
    <property type="match status" value="1"/>
</dbReference>
<dbReference type="Gene3D" id="2.70.70.10">
    <property type="entry name" value="Glucose Permease (Domain IIA)"/>
    <property type="match status" value="1"/>
</dbReference>
<dbReference type="OrthoDB" id="9801834at2"/>
<feature type="domain" description="M23ase beta-sheet core" evidence="1">
    <location>
        <begin position="94"/>
        <end position="192"/>
    </location>
</feature>
<keyword evidence="3" id="KW-1185">Reference proteome</keyword>
<name>A0A399QYT7_9PROT</name>
<dbReference type="InterPro" id="IPR050570">
    <property type="entry name" value="Cell_wall_metabolism_enzyme"/>
</dbReference>
<evidence type="ECO:0000259" key="1">
    <source>
        <dbReference type="Pfam" id="PF01551"/>
    </source>
</evidence>
<dbReference type="InterPro" id="IPR011055">
    <property type="entry name" value="Dup_hybrid_motif"/>
</dbReference>
<dbReference type="Proteomes" id="UP000265431">
    <property type="component" value="Unassembled WGS sequence"/>
</dbReference>
<dbReference type="Pfam" id="PF01551">
    <property type="entry name" value="Peptidase_M23"/>
    <property type="match status" value="1"/>
</dbReference>
<organism evidence="2 3">
    <name type="scientific">Henriciella barbarensis</name>
    <dbReference type="NCBI Taxonomy" id="86342"/>
    <lineage>
        <taxon>Bacteria</taxon>
        <taxon>Pseudomonadati</taxon>
        <taxon>Pseudomonadota</taxon>
        <taxon>Alphaproteobacteria</taxon>
        <taxon>Hyphomonadales</taxon>
        <taxon>Hyphomonadaceae</taxon>
        <taxon>Henriciella</taxon>
    </lineage>
</organism>
<dbReference type="AlphaFoldDB" id="A0A399QYT7"/>
<dbReference type="InterPro" id="IPR016047">
    <property type="entry name" value="M23ase_b-sheet_dom"/>
</dbReference>
<evidence type="ECO:0000313" key="2">
    <source>
        <dbReference type="EMBL" id="RIJ24286.1"/>
    </source>
</evidence>
<comment type="caution">
    <text evidence="2">The sequence shown here is derived from an EMBL/GenBank/DDBJ whole genome shotgun (WGS) entry which is preliminary data.</text>
</comment>
<proteinExistence type="predicted"/>